<evidence type="ECO:0000313" key="3">
    <source>
        <dbReference type="Proteomes" id="UP000278351"/>
    </source>
</evidence>
<dbReference type="Pfam" id="PF08308">
    <property type="entry name" value="PEGA"/>
    <property type="match status" value="1"/>
</dbReference>
<feature type="domain" description="PEGA" evidence="1">
    <location>
        <begin position="45"/>
        <end position="96"/>
    </location>
</feature>
<dbReference type="RefSeq" id="WP_123849146.1">
    <property type="nucleotide sequence ID" value="NZ_RPDH01000003.1"/>
</dbReference>
<accession>A0A3N4PKY1</accession>
<name>A0A3N4PKY1_9BACT</name>
<dbReference type="OrthoDB" id="632882at2"/>
<evidence type="ECO:0000259" key="1">
    <source>
        <dbReference type="Pfam" id="PF08308"/>
    </source>
</evidence>
<dbReference type="AlphaFoldDB" id="A0A3N4PKY1"/>
<comment type="caution">
    <text evidence="2">The sequence shown here is derived from an EMBL/GenBank/DDBJ whole genome shotgun (WGS) entry which is preliminary data.</text>
</comment>
<evidence type="ECO:0000313" key="2">
    <source>
        <dbReference type="EMBL" id="RPE05501.1"/>
    </source>
</evidence>
<keyword evidence="3" id="KW-1185">Reference proteome</keyword>
<dbReference type="InterPro" id="IPR013229">
    <property type="entry name" value="PEGA"/>
</dbReference>
<dbReference type="EMBL" id="RPDH01000003">
    <property type="protein sequence ID" value="RPE05501.1"/>
    <property type="molecule type" value="Genomic_DNA"/>
</dbReference>
<reference evidence="2 3" key="1">
    <citation type="submission" date="2018-11" db="EMBL/GenBank/DDBJ databases">
        <title>Chitinophaga lutea sp.nov., isolate from arsenic contaminated soil.</title>
        <authorList>
            <person name="Zong Y."/>
        </authorList>
    </citation>
    <scope>NUCLEOTIDE SEQUENCE [LARGE SCALE GENOMIC DNA]</scope>
    <source>
        <strain evidence="2 3">ZY74</strain>
    </source>
</reference>
<dbReference type="Proteomes" id="UP000278351">
    <property type="component" value="Unassembled WGS sequence"/>
</dbReference>
<proteinExistence type="predicted"/>
<gene>
    <name evidence="2" type="ORF">EGT74_24260</name>
</gene>
<protein>
    <submittedName>
        <fullName evidence="2">PEGA domain-containing protein</fullName>
    </submittedName>
</protein>
<sequence>MKKYFVIVVLAGICWSCKKNNPSGEPPPASGYVKVTVAATETGFIYLDGSYTGIRSPNTIEVPKGNHVIGVALQSSFQYLKKEVNLTANATVNLTAADKPAPKVWKALWIGLHETTGSAATGDCSTRFSKADLDAGFDFYKWSISQHFEKYSYGTMQWETERRDISVPVRLKKGSNTWFTVEPDSITKLLPDIRPGAYDCIFVFWRESEGNCSFTSNYFGLAWTNPMNETIKTGFVTIKFNAGTNINDRINYYKTTDPGVWLHEWLHTTGEYFYQAKGKKMPQKAGDGLVVHAAELYGYNFPWMNWYLDFISGRVPGLQTGSGYLGIGPETFLKCTVRETAVNNCP</sequence>
<organism evidence="2 3">
    <name type="scientific">Chitinophaga lutea</name>
    <dbReference type="NCBI Taxonomy" id="2488634"/>
    <lineage>
        <taxon>Bacteria</taxon>
        <taxon>Pseudomonadati</taxon>
        <taxon>Bacteroidota</taxon>
        <taxon>Chitinophagia</taxon>
        <taxon>Chitinophagales</taxon>
        <taxon>Chitinophagaceae</taxon>
        <taxon>Chitinophaga</taxon>
    </lineage>
</organism>